<gene>
    <name evidence="1" type="ORF">OMP40_21900</name>
</gene>
<name>A0A9X4QVR3_9BACL</name>
<dbReference type="EMBL" id="JAPDIA010000007">
    <property type="protein sequence ID" value="MDG0811722.1"/>
    <property type="molecule type" value="Genomic_DNA"/>
</dbReference>
<sequence>MVQMALQAGVSTVAAPSLASAKRSPWLLPIELASTQIAEL</sequence>
<protein>
    <submittedName>
        <fullName evidence="1">Uncharacterized protein</fullName>
    </submittedName>
</protein>
<reference evidence="1" key="1">
    <citation type="submission" date="2022-10" db="EMBL/GenBank/DDBJ databases">
        <title>Comparative genomic analysis of Cohnella hashimotonis sp. nov., isolated from the International Space Station.</title>
        <authorList>
            <person name="Simpson A."/>
            <person name="Venkateswaran K."/>
        </authorList>
    </citation>
    <scope>NUCLEOTIDE SEQUENCE</scope>
    <source>
        <strain evidence="1">DSM 28161</strain>
    </source>
</reference>
<evidence type="ECO:0000313" key="1">
    <source>
        <dbReference type="EMBL" id="MDG0811722.1"/>
    </source>
</evidence>
<comment type="caution">
    <text evidence="1">The sequence shown here is derived from an EMBL/GenBank/DDBJ whole genome shotgun (WGS) entry which is preliminary data.</text>
</comment>
<dbReference type="Proteomes" id="UP001153404">
    <property type="component" value="Unassembled WGS sequence"/>
</dbReference>
<dbReference type="RefSeq" id="WP_277534512.1">
    <property type="nucleotide sequence ID" value="NZ_JAPDIA010000007.1"/>
</dbReference>
<keyword evidence="2" id="KW-1185">Reference proteome</keyword>
<evidence type="ECO:0000313" key="2">
    <source>
        <dbReference type="Proteomes" id="UP001153404"/>
    </source>
</evidence>
<organism evidence="1 2">
    <name type="scientific">Cohnella rhizosphaerae</name>
    <dbReference type="NCBI Taxonomy" id="1457232"/>
    <lineage>
        <taxon>Bacteria</taxon>
        <taxon>Bacillati</taxon>
        <taxon>Bacillota</taxon>
        <taxon>Bacilli</taxon>
        <taxon>Bacillales</taxon>
        <taxon>Paenibacillaceae</taxon>
        <taxon>Cohnella</taxon>
    </lineage>
</organism>
<dbReference type="AlphaFoldDB" id="A0A9X4QVR3"/>
<accession>A0A9X4QVR3</accession>
<proteinExistence type="predicted"/>